<keyword evidence="5" id="KW-1133">Transmembrane helix</keyword>
<dbReference type="GO" id="GO:0016616">
    <property type="term" value="F:oxidoreductase activity, acting on the CH-OH group of donors, NAD or NADP as acceptor"/>
    <property type="evidence" value="ECO:0007669"/>
    <property type="project" value="TreeGrafter"/>
</dbReference>
<dbReference type="Proteomes" id="UP000310189">
    <property type="component" value="Unassembled WGS sequence"/>
</dbReference>
<evidence type="ECO:0000256" key="2">
    <source>
        <dbReference type="ARBA" id="ARBA00022857"/>
    </source>
</evidence>
<keyword evidence="5" id="KW-0472">Membrane</keyword>
<comment type="caution">
    <text evidence="6">The sequence shown here is derived from an EMBL/GenBank/DDBJ whole genome shotgun (WGS) entry which is preliminary data.</text>
</comment>
<name>A0A4T0FLY9_9BASI</name>
<dbReference type="EMBL" id="SPNW01000028">
    <property type="protein sequence ID" value="TIA89349.1"/>
    <property type="molecule type" value="Genomic_DNA"/>
</dbReference>
<dbReference type="AlphaFoldDB" id="A0A4T0FLY9"/>
<keyword evidence="3" id="KW-0560">Oxidoreductase</keyword>
<evidence type="ECO:0000256" key="5">
    <source>
        <dbReference type="SAM" id="Phobius"/>
    </source>
</evidence>
<dbReference type="PRINTS" id="PR00081">
    <property type="entry name" value="GDHRDH"/>
</dbReference>
<feature type="transmembrane region" description="Helical" evidence="5">
    <location>
        <begin position="20"/>
        <end position="51"/>
    </location>
</feature>
<dbReference type="SUPFAM" id="SSF51735">
    <property type="entry name" value="NAD(P)-binding Rossmann-fold domains"/>
    <property type="match status" value="1"/>
</dbReference>
<keyword evidence="2" id="KW-0521">NADP</keyword>
<keyword evidence="5" id="KW-0812">Transmembrane</keyword>
<dbReference type="InterPro" id="IPR036291">
    <property type="entry name" value="NAD(P)-bd_dom_sf"/>
</dbReference>
<dbReference type="Gene3D" id="3.40.50.720">
    <property type="entry name" value="NAD(P)-binding Rossmann-like Domain"/>
    <property type="match status" value="1"/>
</dbReference>
<dbReference type="PANTHER" id="PTHR24322">
    <property type="entry name" value="PKSB"/>
    <property type="match status" value="1"/>
</dbReference>
<dbReference type="Pfam" id="PF00106">
    <property type="entry name" value="adh_short"/>
    <property type="match status" value="1"/>
</dbReference>
<dbReference type="PROSITE" id="PS00061">
    <property type="entry name" value="ADH_SHORT"/>
    <property type="match status" value="1"/>
</dbReference>
<dbReference type="InterPro" id="IPR020904">
    <property type="entry name" value="Sc_DH/Rdtase_CS"/>
</dbReference>
<evidence type="ECO:0000313" key="7">
    <source>
        <dbReference type="Proteomes" id="UP000310189"/>
    </source>
</evidence>
<evidence type="ECO:0000256" key="4">
    <source>
        <dbReference type="RuleBase" id="RU000363"/>
    </source>
</evidence>
<protein>
    <recommendedName>
        <fullName evidence="8">NAD(P)-binding protein</fullName>
    </recommendedName>
</protein>
<proteinExistence type="inferred from homology"/>
<reference evidence="6 7" key="1">
    <citation type="submission" date="2019-03" db="EMBL/GenBank/DDBJ databases">
        <title>Sequencing 23 genomes of Wallemia ichthyophaga.</title>
        <authorList>
            <person name="Gostincar C."/>
        </authorList>
    </citation>
    <scope>NUCLEOTIDE SEQUENCE [LARGE SCALE GENOMIC DNA]</scope>
    <source>
        <strain evidence="6 7">EXF-5753</strain>
    </source>
</reference>
<dbReference type="PANTHER" id="PTHR24322:SF736">
    <property type="entry name" value="RETINOL DEHYDROGENASE 10"/>
    <property type="match status" value="1"/>
</dbReference>
<evidence type="ECO:0000313" key="6">
    <source>
        <dbReference type="EMBL" id="TIA89349.1"/>
    </source>
</evidence>
<organism evidence="6 7">
    <name type="scientific">Wallemia hederae</name>
    <dbReference type="NCBI Taxonomy" id="1540922"/>
    <lineage>
        <taxon>Eukaryota</taxon>
        <taxon>Fungi</taxon>
        <taxon>Dikarya</taxon>
        <taxon>Basidiomycota</taxon>
        <taxon>Wallemiomycotina</taxon>
        <taxon>Wallemiomycetes</taxon>
        <taxon>Wallemiales</taxon>
        <taxon>Wallemiaceae</taxon>
        <taxon>Wallemia</taxon>
    </lineage>
</organism>
<gene>
    <name evidence="6" type="ORF">E3P99_02133</name>
</gene>
<evidence type="ECO:0000256" key="3">
    <source>
        <dbReference type="ARBA" id="ARBA00023002"/>
    </source>
</evidence>
<evidence type="ECO:0008006" key="8">
    <source>
        <dbReference type="Google" id="ProtNLM"/>
    </source>
</evidence>
<accession>A0A4T0FLY9</accession>
<dbReference type="InterPro" id="IPR002347">
    <property type="entry name" value="SDR_fam"/>
</dbReference>
<evidence type="ECO:0000256" key="1">
    <source>
        <dbReference type="ARBA" id="ARBA00006484"/>
    </source>
</evidence>
<sequence length="354" mass="39121">MAEIPSRDGLNDFILYSQMVIYAICIALKFLGFQFNALFAALIAVGAALFYRQVKSAYVNGSLKYITGAQDQLRWQKQVVFITGGSNGLGKATIKDLLLMRPKRIINVDIADNDITHDTVVNLKCDITNSEQLQGVCKRVIDEHGTPDIVILNAGAFDAKSLTESTIEDFNNTVNVNFTSHLWILNAFLPGMTARNSGHVVSIASILGELHAAQAATYCATKAAVVSLFQCLRADLKHLHNAPGVKTTLVFPGLIETRLFGSVKHSKSARLPKWLVDFVLPSVNPTKLAQRIVGDLNMRRTGDIRSPYFVHLASWYNHLPPFVLDLLEYVGIFIIGFVGVHDYIDHVKVAIKKQ</sequence>
<dbReference type="PRINTS" id="PR00080">
    <property type="entry name" value="SDRFAMILY"/>
</dbReference>
<comment type="similarity">
    <text evidence="1 4">Belongs to the short-chain dehydrogenases/reductases (SDR) family.</text>
</comment>
<keyword evidence="7" id="KW-1185">Reference proteome</keyword>
<dbReference type="OrthoDB" id="10253736at2759"/>